<dbReference type="RefSeq" id="WP_084137909.1">
    <property type="nucleotide sequence ID" value="NZ_FQWQ01000001.1"/>
</dbReference>
<dbReference type="InterPro" id="IPR051906">
    <property type="entry name" value="TolC-like"/>
</dbReference>
<keyword evidence="6" id="KW-0472">Membrane</keyword>
<name>A0A1M5L5S5_9BACT</name>
<dbReference type="InterPro" id="IPR003423">
    <property type="entry name" value="OMP_efflux"/>
</dbReference>
<dbReference type="OrthoDB" id="367883at2"/>
<dbReference type="Pfam" id="PF02321">
    <property type="entry name" value="OEP"/>
    <property type="match status" value="2"/>
</dbReference>
<dbReference type="PANTHER" id="PTHR30026:SF20">
    <property type="entry name" value="OUTER MEMBRANE PROTEIN TOLC"/>
    <property type="match status" value="1"/>
</dbReference>
<evidence type="ECO:0000256" key="5">
    <source>
        <dbReference type="ARBA" id="ARBA00022692"/>
    </source>
</evidence>
<evidence type="ECO:0000313" key="10">
    <source>
        <dbReference type="Proteomes" id="UP000184212"/>
    </source>
</evidence>
<evidence type="ECO:0000256" key="2">
    <source>
        <dbReference type="ARBA" id="ARBA00007613"/>
    </source>
</evidence>
<comment type="similarity">
    <text evidence="2">Belongs to the outer membrane factor (OMF) (TC 1.B.17) family.</text>
</comment>
<evidence type="ECO:0000256" key="8">
    <source>
        <dbReference type="SAM" id="Coils"/>
    </source>
</evidence>
<dbReference type="STRING" id="947013.SAMN04488109_1006"/>
<dbReference type="SUPFAM" id="SSF56954">
    <property type="entry name" value="Outer membrane efflux proteins (OEP)"/>
    <property type="match status" value="1"/>
</dbReference>
<keyword evidence="3" id="KW-0813">Transport</keyword>
<dbReference type="GO" id="GO:0015562">
    <property type="term" value="F:efflux transmembrane transporter activity"/>
    <property type="evidence" value="ECO:0007669"/>
    <property type="project" value="InterPro"/>
</dbReference>
<dbReference type="PANTHER" id="PTHR30026">
    <property type="entry name" value="OUTER MEMBRANE PROTEIN TOLC"/>
    <property type="match status" value="1"/>
</dbReference>
<evidence type="ECO:0000256" key="7">
    <source>
        <dbReference type="ARBA" id="ARBA00023237"/>
    </source>
</evidence>
<dbReference type="GO" id="GO:0015288">
    <property type="term" value="F:porin activity"/>
    <property type="evidence" value="ECO:0007669"/>
    <property type="project" value="TreeGrafter"/>
</dbReference>
<evidence type="ECO:0000256" key="3">
    <source>
        <dbReference type="ARBA" id="ARBA00022448"/>
    </source>
</evidence>
<protein>
    <submittedName>
        <fullName evidence="9">Outer membrane protein TolC</fullName>
    </submittedName>
</protein>
<proteinExistence type="inferred from homology"/>
<keyword evidence="10" id="KW-1185">Reference proteome</keyword>
<sequence length="462" mass="51470">MSEPLSMGVNPGIIQKPMLMTKTISLFLLLVSLLLCPDLAAQTFSLEDCIDAVLRNNQQLKNSQLDMDASAFRVKELKSGLLPTVDLAGQSLYYKDLPAQYAPASAFGGPEGEYTKLSLNMRQTSSANLQLSQSLFNQSVRTGVKTAQAAQDATHLQDHVVRENVIYNVTATYYSIQVLNDNLVRLATNLANLEHATQINAVLKDNELVSPNAHNRMLINLENLRNQYENQKLLLSKNMTALKNLMDMDVNDSLAVQSFDYAALLAMPETTDLSQRPDLKFQQAQIKVAQFEKKNIAAGYLPTLTNTFSYGFTGYNNAFGPFTPIHHDWVRSSYFALTLKVPVFDGFRKQNQIRQKEMTIQRNINTLAMMRANADKELEDALSTYRSNKTLWDSNKKSLDLAEKLFASASGEYESGITTLTDLLNAQNDLTNARTNYSTALLNLKLAELSLKKANGTLIAKP</sequence>
<organism evidence="9 10">
    <name type="scientific">Chryseolinea serpens</name>
    <dbReference type="NCBI Taxonomy" id="947013"/>
    <lineage>
        <taxon>Bacteria</taxon>
        <taxon>Pseudomonadati</taxon>
        <taxon>Bacteroidota</taxon>
        <taxon>Cytophagia</taxon>
        <taxon>Cytophagales</taxon>
        <taxon>Fulvivirgaceae</taxon>
        <taxon>Chryseolinea</taxon>
    </lineage>
</organism>
<reference evidence="9 10" key="1">
    <citation type="submission" date="2016-11" db="EMBL/GenBank/DDBJ databases">
        <authorList>
            <person name="Jaros S."/>
            <person name="Januszkiewicz K."/>
            <person name="Wedrychowicz H."/>
        </authorList>
    </citation>
    <scope>NUCLEOTIDE SEQUENCE [LARGE SCALE GENOMIC DNA]</scope>
    <source>
        <strain evidence="9 10">DSM 24574</strain>
    </source>
</reference>
<keyword evidence="4" id="KW-1134">Transmembrane beta strand</keyword>
<dbReference type="Proteomes" id="UP000184212">
    <property type="component" value="Unassembled WGS sequence"/>
</dbReference>
<evidence type="ECO:0000256" key="1">
    <source>
        <dbReference type="ARBA" id="ARBA00004442"/>
    </source>
</evidence>
<evidence type="ECO:0000313" key="9">
    <source>
        <dbReference type="EMBL" id="SHG59763.1"/>
    </source>
</evidence>
<dbReference type="AlphaFoldDB" id="A0A1M5L5S5"/>
<dbReference type="EMBL" id="FQWQ01000001">
    <property type="protein sequence ID" value="SHG59763.1"/>
    <property type="molecule type" value="Genomic_DNA"/>
</dbReference>
<keyword evidence="7" id="KW-0998">Cell outer membrane</keyword>
<feature type="coiled-coil region" evidence="8">
    <location>
        <begin position="176"/>
        <end position="245"/>
    </location>
</feature>
<keyword evidence="5" id="KW-0812">Transmembrane</keyword>
<evidence type="ECO:0000256" key="4">
    <source>
        <dbReference type="ARBA" id="ARBA00022452"/>
    </source>
</evidence>
<dbReference type="GO" id="GO:1990281">
    <property type="term" value="C:efflux pump complex"/>
    <property type="evidence" value="ECO:0007669"/>
    <property type="project" value="TreeGrafter"/>
</dbReference>
<dbReference type="GO" id="GO:0009279">
    <property type="term" value="C:cell outer membrane"/>
    <property type="evidence" value="ECO:0007669"/>
    <property type="project" value="UniProtKB-SubCell"/>
</dbReference>
<accession>A0A1M5L5S5</accession>
<gene>
    <name evidence="9" type="ORF">SAMN04488109_1006</name>
</gene>
<dbReference type="Gene3D" id="1.20.1600.10">
    <property type="entry name" value="Outer membrane efflux proteins (OEP)"/>
    <property type="match status" value="1"/>
</dbReference>
<evidence type="ECO:0000256" key="6">
    <source>
        <dbReference type="ARBA" id="ARBA00023136"/>
    </source>
</evidence>
<keyword evidence="8" id="KW-0175">Coiled coil</keyword>
<comment type="subcellular location">
    <subcellularLocation>
        <location evidence="1">Cell outer membrane</location>
    </subcellularLocation>
</comment>